<evidence type="ECO:0000313" key="2">
    <source>
        <dbReference type="EMBL" id="UWM53988.1"/>
    </source>
</evidence>
<feature type="transmembrane region" description="Helical" evidence="1">
    <location>
        <begin position="102"/>
        <end position="126"/>
    </location>
</feature>
<accession>A0A9E7UA89</accession>
<name>A0A9E7UA89_9EURY</name>
<dbReference type="Proteomes" id="UP001057580">
    <property type="component" value="Chromosome"/>
</dbReference>
<keyword evidence="1" id="KW-1133">Transmembrane helix</keyword>
<dbReference type="RefSeq" id="WP_260592982.1">
    <property type="nucleotide sequence ID" value="NZ_CP104003.1"/>
</dbReference>
<keyword evidence="1" id="KW-0472">Membrane</keyword>
<feature type="transmembrane region" description="Helical" evidence="1">
    <location>
        <begin position="77"/>
        <end position="95"/>
    </location>
</feature>
<keyword evidence="3" id="KW-1185">Reference proteome</keyword>
<evidence type="ECO:0000313" key="3">
    <source>
        <dbReference type="Proteomes" id="UP001057580"/>
    </source>
</evidence>
<dbReference type="AlphaFoldDB" id="A0A9E7UA89"/>
<dbReference type="EMBL" id="CP104003">
    <property type="protein sequence ID" value="UWM53988.1"/>
    <property type="molecule type" value="Genomic_DNA"/>
</dbReference>
<dbReference type="GeneID" id="74944339"/>
<evidence type="ECO:0000256" key="1">
    <source>
        <dbReference type="SAM" id="Phobius"/>
    </source>
</evidence>
<protein>
    <recommendedName>
        <fullName evidence="4">DoxX family protein</fullName>
    </recommendedName>
</protein>
<gene>
    <name evidence="2" type="ORF">N0B31_17915</name>
</gene>
<sequence length="161" mass="18286">MWLETLGVAMEEQNWSIRARLERVDDRVVGLLERYGHRLHRRSLGLLFVWLGLLKPMGHETATSLLAHTIYWGSPETMVVVLGWWEVAIGLAMLYKPTVRVALFLLLVRIPGTILAFVLLPEVTFIEFPLVPTPEGQYLLKDLVLFFAAMAIGGAIRHEHS</sequence>
<evidence type="ECO:0008006" key="4">
    <source>
        <dbReference type="Google" id="ProtNLM"/>
    </source>
</evidence>
<dbReference type="KEGG" id="ssai:N0B31_17915"/>
<reference evidence="2" key="1">
    <citation type="submission" date="2022-09" db="EMBL/GenBank/DDBJ databases">
        <title>Diverse halophilic archaea isolated from saline environments.</title>
        <authorList>
            <person name="Cui H.-L."/>
        </authorList>
    </citation>
    <scope>NUCLEOTIDE SEQUENCE</scope>
    <source>
        <strain evidence="2">ZS-35-S2</strain>
    </source>
</reference>
<keyword evidence="1" id="KW-0812">Transmembrane</keyword>
<feature type="transmembrane region" description="Helical" evidence="1">
    <location>
        <begin position="138"/>
        <end position="156"/>
    </location>
</feature>
<proteinExistence type="predicted"/>
<organism evidence="2 3">
    <name type="scientific">Salinirubellus salinus</name>
    <dbReference type="NCBI Taxonomy" id="1364945"/>
    <lineage>
        <taxon>Archaea</taxon>
        <taxon>Methanobacteriati</taxon>
        <taxon>Methanobacteriota</taxon>
        <taxon>Stenosarchaea group</taxon>
        <taxon>Halobacteria</taxon>
        <taxon>Halobacteriales</taxon>
        <taxon>Natronomonadaceae</taxon>
        <taxon>Salinirubellus</taxon>
    </lineage>
</organism>